<keyword evidence="3" id="KW-1185">Reference proteome</keyword>
<sequence length="223" mass="26205">MSDHILPSDGKTEFAIKEWEKTREQVHLLLQAIWRFEAASILGLAAFYAWYFSTRDTGITFTKFFFGHDDNLEPGLEHDFLILVPIIFSFAIRHRLKIEYGILVRLGDYSKRIEDYVYRAQGNFTRLGWQTYLERCRPDDIKYEVIRSRFSNTFNLFRKVIIGTILIAIVDISIHYGPIILQHKPLILQFWQIAKNFFAETFISIERAWSSFDAALHSGRISD</sequence>
<proteinExistence type="predicted"/>
<dbReference type="EMBL" id="VZDO01000011">
    <property type="protein sequence ID" value="KAB0679047.1"/>
    <property type="molecule type" value="Genomic_DNA"/>
</dbReference>
<keyword evidence="1" id="KW-0472">Membrane</keyword>
<evidence type="ECO:0000313" key="3">
    <source>
        <dbReference type="Proteomes" id="UP000432089"/>
    </source>
</evidence>
<protein>
    <submittedName>
        <fullName evidence="2">Uncharacterized protein</fullName>
    </submittedName>
</protein>
<dbReference type="RefSeq" id="WP_150970645.1">
    <property type="nucleotide sequence ID" value="NZ_VZDO01000011.1"/>
</dbReference>
<feature type="transmembrane region" description="Helical" evidence="1">
    <location>
        <begin position="32"/>
        <end position="51"/>
    </location>
</feature>
<gene>
    <name evidence="2" type="ORF">F6X38_14215</name>
</gene>
<organism evidence="2 3">
    <name type="scientific">Plantimonas leprariae</name>
    <dbReference type="NCBI Taxonomy" id="2615207"/>
    <lineage>
        <taxon>Bacteria</taxon>
        <taxon>Pseudomonadati</taxon>
        <taxon>Pseudomonadota</taxon>
        <taxon>Alphaproteobacteria</taxon>
        <taxon>Hyphomicrobiales</taxon>
        <taxon>Aurantimonadaceae</taxon>
        <taxon>Plantimonas</taxon>
    </lineage>
</organism>
<dbReference type="AlphaFoldDB" id="A0A7V7PNC0"/>
<accession>A0A7V7PNC0</accession>
<keyword evidence="1" id="KW-0812">Transmembrane</keyword>
<reference evidence="2 3" key="1">
    <citation type="submission" date="2019-09" db="EMBL/GenBank/DDBJ databases">
        <title>YIM 132180 draft genome.</title>
        <authorList>
            <person name="Zhang K."/>
        </authorList>
    </citation>
    <scope>NUCLEOTIDE SEQUENCE [LARGE SCALE GENOMIC DNA]</scope>
    <source>
        <strain evidence="2 3">YIM 132180</strain>
    </source>
</reference>
<dbReference type="Proteomes" id="UP000432089">
    <property type="component" value="Unassembled WGS sequence"/>
</dbReference>
<evidence type="ECO:0000256" key="1">
    <source>
        <dbReference type="SAM" id="Phobius"/>
    </source>
</evidence>
<name>A0A7V7PNC0_9HYPH</name>
<keyword evidence="1" id="KW-1133">Transmembrane helix</keyword>
<feature type="transmembrane region" description="Helical" evidence="1">
    <location>
        <begin position="156"/>
        <end position="176"/>
    </location>
</feature>
<evidence type="ECO:0000313" key="2">
    <source>
        <dbReference type="EMBL" id="KAB0679047.1"/>
    </source>
</evidence>
<comment type="caution">
    <text evidence="2">The sequence shown here is derived from an EMBL/GenBank/DDBJ whole genome shotgun (WGS) entry which is preliminary data.</text>
</comment>